<dbReference type="Gene3D" id="3.10.620.30">
    <property type="match status" value="1"/>
</dbReference>
<dbReference type="EMBL" id="QUNO01000023">
    <property type="protein sequence ID" value="REH30676.1"/>
    <property type="molecule type" value="Genomic_DNA"/>
</dbReference>
<dbReference type="InterPro" id="IPR038765">
    <property type="entry name" value="Papain-like_cys_pep_sf"/>
</dbReference>
<evidence type="ECO:0000313" key="5">
    <source>
        <dbReference type="Proteomes" id="UP000256269"/>
    </source>
</evidence>
<feature type="transmembrane region" description="Helical" evidence="2">
    <location>
        <begin position="6"/>
        <end position="23"/>
    </location>
</feature>
<dbReference type="Pfam" id="PF01841">
    <property type="entry name" value="Transglut_core"/>
    <property type="match status" value="1"/>
</dbReference>
<feature type="transmembrane region" description="Helical" evidence="2">
    <location>
        <begin position="141"/>
        <end position="159"/>
    </location>
</feature>
<evidence type="ECO:0000256" key="2">
    <source>
        <dbReference type="SAM" id="Phobius"/>
    </source>
</evidence>
<proteinExistence type="predicted"/>
<keyword evidence="2" id="KW-0472">Membrane</keyword>
<keyword evidence="5" id="KW-1185">Reference proteome</keyword>
<feature type="region of interest" description="Disordered" evidence="1">
    <location>
        <begin position="536"/>
        <end position="592"/>
    </location>
</feature>
<name>A0A3E0GX78_9PSEU</name>
<feature type="transmembrane region" description="Helical" evidence="2">
    <location>
        <begin position="115"/>
        <end position="134"/>
    </location>
</feature>
<dbReference type="SUPFAM" id="SSF54001">
    <property type="entry name" value="Cysteine proteinases"/>
    <property type="match status" value="1"/>
</dbReference>
<feature type="transmembrane region" description="Helical" evidence="2">
    <location>
        <begin position="165"/>
        <end position="182"/>
    </location>
</feature>
<dbReference type="InterPro" id="IPR002931">
    <property type="entry name" value="Transglutaminase-like"/>
</dbReference>
<evidence type="ECO:0000259" key="3">
    <source>
        <dbReference type="Pfam" id="PF01841"/>
    </source>
</evidence>
<feature type="domain" description="Transglutaminase-like" evidence="3">
    <location>
        <begin position="424"/>
        <end position="531"/>
    </location>
</feature>
<feature type="transmembrane region" description="Helical" evidence="2">
    <location>
        <begin position="600"/>
        <end position="625"/>
    </location>
</feature>
<dbReference type="Proteomes" id="UP000256269">
    <property type="component" value="Unassembled WGS sequence"/>
</dbReference>
<dbReference type="PANTHER" id="PTHR42736:SF1">
    <property type="entry name" value="PROTEIN-GLUTAMINE GAMMA-GLUTAMYLTRANSFERASE"/>
    <property type="match status" value="1"/>
</dbReference>
<dbReference type="RefSeq" id="WP_147328932.1">
    <property type="nucleotide sequence ID" value="NZ_CP144375.1"/>
</dbReference>
<accession>A0A3E0GX78</accession>
<feature type="transmembrane region" description="Helical" evidence="2">
    <location>
        <begin position="30"/>
        <end position="51"/>
    </location>
</feature>
<feature type="transmembrane region" description="Helical" evidence="2">
    <location>
        <begin position="57"/>
        <end position="77"/>
    </location>
</feature>
<organism evidence="4 5">
    <name type="scientific">Kutzneria buriramensis</name>
    <dbReference type="NCBI Taxonomy" id="1045776"/>
    <lineage>
        <taxon>Bacteria</taxon>
        <taxon>Bacillati</taxon>
        <taxon>Actinomycetota</taxon>
        <taxon>Actinomycetes</taxon>
        <taxon>Pseudonocardiales</taxon>
        <taxon>Pseudonocardiaceae</taxon>
        <taxon>Kutzneria</taxon>
    </lineage>
</organism>
<dbReference type="OrthoDB" id="3651060at2"/>
<reference evidence="4 5" key="1">
    <citation type="submission" date="2018-08" db="EMBL/GenBank/DDBJ databases">
        <title>Genomic Encyclopedia of Archaeal and Bacterial Type Strains, Phase II (KMG-II): from individual species to whole genera.</title>
        <authorList>
            <person name="Goeker M."/>
        </authorList>
    </citation>
    <scope>NUCLEOTIDE SEQUENCE [LARGE SCALE GENOMIC DNA]</scope>
    <source>
        <strain evidence="4 5">DSM 45791</strain>
    </source>
</reference>
<dbReference type="InterPro" id="IPR052901">
    <property type="entry name" value="Bact_TGase-like"/>
</dbReference>
<evidence type="ECO:0000256" key="1">
    <source>
        <dbReference type="SAM" id="MobiDB-lite"/>
    </source>
</evidence>
<evidence type="ECO:0000313" key="4">
    <source>
        <dbReference type="EMBL" id="REH30676.1"/>
    </source>
</evidence>
<feature type="transmembrane region" description="Helical" evidence="2">
    <location>
        <begin position="202"/>
        <end position="222"/>
    </location>
</feature>
<keyword evidence="2" id="KW-0812">Transmembrane</keyword>
<protein>
    <submittedName>
        <fullName evidence="4">Transglutaminase superfamily protein</fullName>
    </submittedName>
</protein>
<sequence length="742" mass="77650">MNRAALADAAFVVVLCMAALFGFSTTYSGLSFLLVGAVGVLLGVIVGWLGGMLRQPVLMVALLTVVVFFLLGGAVALRGQILPTVPVLASLADLSVHGWMQLLTTLPPVDTSGPLLVIPYILGLIGGAAGFTLARRVRLSIAPVAVPVALLASVILLGTSEPAALLLQGAVFTCVAGLWAALRAARRHQRVGGRAGRASRLLSGAGVLGVTVAIAAVAGPALPGAGDNPRLVLRDHVQPPVDVAAFPSPLVGFRKYTKDANQLWDQALFTVSSLPAGATVRIATLDDYDGSVWGASNRPGAATSFQRVGTRIEQSVTGTQVSMRVTIKPAYAQADDLDAWLPTVGAATAVDFTGPHAASESDSFRYNLGARSGVVTDRLSAGDSYTVQAVIDSTTSPVDPQPLGQSEVDSKFTALAASRAVQWAGKASGPWNELQAVTTYLHANGAYSDGGPGETQFLPGHGAGRLGSFLNGHQPVGDDEQYAAAFALIANDLGMPARVVLGAVPEADGTVKGKDVHAWVEVHVADGRWIPIPQTTFMPDTSRKPDQQPPQKIQNASAAVVPPPNAVRPPSTLDDAEQAATRGGRVTGDPGPEGWQLPEFVVAALTWGGPPILLGALVCGLIVAIKARRRSLRRSRGTPVSRFATGWLELVDHARDLGVAVSRGGTRREQAGELARYDIGGLAFAADATVFGPGLSSDQDAELFWREIDRARRAMSAGVGRWRRIRAALNLTTLRPGWGRRR</sequence>
<gene>
    <name evidence="4" type="ORF">BCF44_12334</name>
</gene>
<keyword evidence="2" id="KW-1133">Transmembrane helix</keyword>
<comment type="caution">
    <text evidence="4">The sequence shown here is derived from an EMBL/GenBank/DDBJ whole genome shotgun (WGS) entry which is preliminary data.</text>
</comment>
<dbReference type="PANTHER" id="PTHR42736">
    <property type="entry name" value="PROTEIN-GLUTAMINE GAMMA-GLUTAMYLTRANSFERASE"/>
    <property type="match status" value="1"/>
</dbReference>
<dbReference type="AlphaFoldDB" id="A0A3E0GX78"/>